<comment type="similarity">
    <text evidence="1">Belongs to the cytidine and deoxycytidylate deaminase family.</text>
</comment>
<dbReference type="PANTHER" id="PTHR11086">
    <property type="entry name" value="DEOXYCYTIDYLATE DEAMINASE-RELATED"/>
    <property type="match status" value="1"/>
</dbReference>
<dbReference type="Pfam" id="PF00383">
    <property type="entry name" value="dCMP_cyt_deam_1"/>
    <property type="match status" value="1"/>
</dbReference>
<dbReference type="SUPFAM" id="SSF53927">
    <property type="entry name" value="Cytidine deaminase-like"/>
    <property type="match status" value="1"/>
</dbReference>
<dbReference type="AlphaFoldDB" id="A0A8J2SNT4"/>
<comment type="caution">
    <text evidence="10">The sequence shown here is derived from an EMBL/GenBank/DDBJ whole genome shotgun (WGS) entry which is preliminary data.</text>
</comment>
<evidence type="ECO:0000256" key="2">
    <source>
        <dbReference type="ARBA" id="ARBA00022723"/>
    </source>
</evidence>
<proteinExistence type="inferred from homology"/>
<accession>A0A8J2SNT4</accession>
<dbReference type="EMBL" id="CAKKNE010000005">
    <property type="protein sequence ID" value="CAH0376678.1"/>
    <property type="molecule type" value="Genomic_DNA"/>
</dbReference>
<keyword evidence="5" id="KW-0862">Zinc</keyword>
<keyword evidence="3" id="KW-0545">Nucleotide biosynthesis</keyword>
<evidence type="ECO:0000313" key="11">
    <source>
        <dbReference type="Proteomes" id="UP000789595"/>
    </source>
</evidence>
<dbReference type="PROSITE" id="PS00903">
    <property type="entry name" value="CYT_DCMP_DEAMINASES_1"/>
    <property type="match status" value="1"/>
</dbReference>
<gene>
    <name evidence="10" type="ORF">PECAL_5P12840</name>
</gene>
<dbReference type="GO" id="GO:0008270">
    <property type="term" value="F:zinc ion binding"/>
    <property type="evidence" value="ECO:0007669"/>
    <property type="project" value="InterPro"/>
</dbReference>
<organism evidence="10 11">
    <name type="scientific">Pelagomonas calceolata</name>
    <dbReference type="NCBI Taxonomy" id="35677"/>
    <lineage>
        <taxon>Eukaryota</taxon>
        <taxon>Sar</taxon>
        <taxon>Stramenopiles</taxon>
        <taxon>Ochrophyta</taxon>
        <taxon>Pelagophyceae</taxon>
        <taxon>Pelagomonadales</taxon>
        <taxon>Pelagomonadaceae</taxon>
        <taxon>Pelagomonas</taxon>
    </lineage>
</organism>
<protein>
    <recommendedName>
        <fullName evidence="7">dCMP deaminase</fullName>
        <ecNumber evidence="6">3.5.4.12</ecNumber>
    </recommendedName>
    <alternativeName>
        <fullName evidence="7">dCMP deaminase</fullName>
    </alternativeName>
</protein>
<dbReference type="InterPro" id="IPR016192">
    <property type="entry name" value="APOBEC/CMP_deaminase_Zn-bd"/>
</dbReference>
<sequence length="266" mass="29241">MPPPAPQQLAAAATAALLVAMLLHRRRRTTSTPPQHIRPLPDFATLPRVGWRWERWKTADENWLDLAYLVARASEAKDGHMGCCIVRDPHGREPSLISTTINCGIYGRYRSDLHAEAAAVSDCARRGEKLEGCTLYVTRAPCPRCHCLIAAAGIRRVVAPTDLETEACVVSAEEFGIEMVKLRDAPPRKAWRDGLAEKHRDNDAILAARLMRKKLKKDKTFGKKVTATPPKPKYPPGDFSPGARVTTPPRAGAPLAATPVRPRAPD</sequence>
<keyword evidence="4" id="KW-0378">Hydrolase</keyword>
<dbReference type="GO" id="GO:0004132">
    <property type="term" value="F:dCMP deaminase activity"/>
    <property type="evidence" value="ECO:0007669"/>
    <property type="project" value="TreeGrafter"/>
</dbReference>
<dbReference type="PROSITE" id="PS51747">
    <property type="entry name" value="CYT_DCMP_DEAMINASES_2"/>
    <property type="match status" value="1"/>
</dbReference>
<dbReference type="Gene3D" id="3.40.140.10">
    <property type="entry name" value="Cytidine Deaminase, domain 2"/>
    <property type="match status" value="1"/>
</dbReference>
<dbReference type="PANTHER" id="PTHR11086:SF18">
    <property type="entry name" value="DEOXYCYTIDYLATE DEAMINASE"/>
    <property type="match status" value="1"/>
</dbReference>
<evidence type="ECO:0000256" key="1">
    <source>
        <dbReference type="ARBA" id="ARBA00006576"/>
    </source>
</evidence>
<evidence type="ECO:0000259" key="9">
    <source>
        <dbReference type="PROSITE" id="PS51747"/>
    </source>
</evidence>
<dbReference type="EC" id="3.5.4.12" evidence="6"/>
<keyword evidence="11" id="KW-1185">Reference proteome</keyword>
<evidence type="ECO:0000256" key="3">
    <source>
        <dbReference type="ARBA" id="ARBA00022727"/>
    </source>
</evidence>
<evidence type="ECO:0000256" key="8">
    <source>
        <dbReference type="SAM" id="MobiDB-lite"/>
    </source>
</evidence>
<reference evidence="10" key="1">
    <citation type="submission" date="2021-11" db="EMBL/GenBank/DDBJ databases">
        <authorList>
            <consortium name="Genoscope - CEA"/>
            <person name="William W."/>
        </authorList>
    </citation>
    <scope>NUCLEOTIDE SEQUENCE</scope>
</reference>
<evidence type="ECO:0000256" key="5">
    <source>
        <dbReference type="ARBA" id="ARBA00022833"/>
    </source>
</evidence>
<evidence type="ECO:0000256" key="7">
    <source>
        <dbReference type="ARBA" id="ARBA00041763"/>
    </source>
</evidence>
<evidence type="ECO:0000256" key="6">
    <source>
        <dbReference type="ARBA" id="ARBA00038938"/>
    </source>
</evidence>
<feature type="region of interest" description="Disordered" evidence="8">
    <location>
        <begin position="217"/>
        <end position="266"/>
    </location>
</feature>
<dbReference type="GO" id="GO:0005737">
    <property type="term" value="C:cytoplasm"/>
    <property type="evidence" value="ECO:0007669"/>
    <property type="project" value="TreeGrafter"/>
</dbReference>
<dbReference type="Proteomes" id="UP000789595">
    <property type="component" value="Unassembled WGS sequence"/>
</dbReference>
<evidence type="ECO:0000313" key="10">
    <source>
        <dbReference type="EMBL" id="CAH0376678.1"/>
    </source>
</evidence>
<dbReference type="OrthoDB" id="6710946at2759"/>
<keyword evidence="2" id="KW-0479">Metal-binding</keyword>
<feature type="domain" description="CMP/dCMP-type deaminase" evidence="9">
    <location>
        <begin position="58"/>
        <end position="171"/>
    </location>
</feature>
<name>A0A8J2SNT4_9STRA</name>
<dbReference type="InterPro" id="IPR016193">
    <property type="entry name" value="Cytidine_deaminase-like"/>
</dbReference>
<dbReference type="InterPro" id="IPR002125">
    <property type="entry name" value="CMP_dCMP_dom"/>
</dbReference>
<dbReference type="InterPro" id="IPR015517">
    <property type="entry name" value="dCMP_deaminase-rel"/>
</dbReference>
<evidence type="ECO:0000256" key="4">
    <source>
        <dbReference type="ARBA" id="ARBA00022801"/>
    </source>
</evidence>